<protein>
    <recommendedName>
        <fullName evidence="4">Cytochrome c oxidase subunit I</fullName>
    </recommendedName>
</protein>
<evidence type="ECO:0000256" key="1">
    <source>
        <dbReference type="SAM" id="MobiDB-lite"/>
    </source>
</evidence>
<dbReference type="AlphaFoldDB" id="A0AAV6TFQ7"/>
<dbReference type="Proteomes" id="UP000827092">
    <property type="component" value="Unassembled WGS sequence"/>
</dbReference>
<feature type="region of interest" description="Disordered" evidence="1">
    <location>
        <begin position="46"/>
        <end position="73"/>
    </location>
</feature>
<evidence type="ECO:0008006" key="4">
    <source>
        <dbReference type="Google" id="ProtNLM"/>
    </source>
</evidence>
<sequence>MAFPKKYRIVRGVPLSLHWVPPSVLSRGHPHHTQLNPSPMEFAEHSVYSGAPNLPGTGKDSFEMRPKRKNNEL</sequence>
<evidence type="ECO:0000313" key="2">
    <source>
        <dbReference type="EMBL" id="KAG8170625.1"/>
    </source>
</evidence>
<gene>
    <name evidence="2" type="ORF">JTE90_018981</name>
</gene>
<reference evidence="2 3" key="1">
    <citation type="journal article" date="2022" name="Nat. Ecol. Evol.">
        <title>A masculinizing supergene underlies an exaggerated male reproductive morph in a spider.</title>
        <authorList>
            <person name="Hendrickx F."/>
            <person name="De Corte Z."/>
            <person name="Sonet G."/>
            <person name="Van Belleghem S.M."/>
            <person name="Kostlbacher S."/>
            <person name="Vangestel C."/>
        </authorList>
    </citation>
    <scope>NUCLEOTIDE SEQUENCE [LARGE SCALE GENOMIC DNA]</scope>
    <source>
        <strain evidence="2">W744_W776</strain>
    </source>
</reference>
<keyword evidence="3" id="KW-1185">Reference proteome</keyword>
<dbReference type="EMBL" id="JAFNEN010005123">
    <property type="protein sequence ID" value="KAG8170625.1"/>
    <property type="molecule type" value="Genomic_DNA"/>
</dbReference>
<feature type="compositionally biased region" description="Basic and acidic residues" evidence="1">
    <location>
        <begin position="60"/>
        <end position="73"/>
    </location>
</feature>
<comment type="caution">
    <text evidence="2">The sequence shown here is derived from an EMBL/GenBank/DDBJ whole genome shotgun (WGS) entry which is preliminary data.</text>
</comment>
<name>A0AAV6TFQ7_9ARAC</name>
<organism evidence="2 3">
    <name type="scientific">Oedothorax gibbosus</name>
    <dbReference type="NCBI Taxonomy" id="931172"/>
    <lineage>
        <taxon>Eukaryota</taxon>
        <taxon>Metazoa</taxon>
        <taxon>Ecdysozoa</taxon>
        <taxon>Arthropoda</taxon>
        <taxon>Chelicerata</taxon>
        <taxon>Arachnida</taxon>
        <taxon>Araneae</taxon>
        <taxon>Araneomorphae</taxon>
        <taxon>Entelegynae</taxon>
        <taxon>Araneoidea</taxon>
        <taxon>Linyphiidae</taxon>
        <taxon>Erigoninae</taxon>
        <taxon>Oedothorax</taxon>
    </lineage>
</organism>
<accession>A0AAV6TFQ7</accession>
<proteinExistence type="predicted"/>
<evidence type="ECO:0000313" key="3">
    <source>
        <dbReference type="Proteomes" id="UP000827092"/>
    </source>
</evidence>